<evidence type="ECO:0000313" key="4">
    <source>
        <dbReference type="Proteomes" id="UP000377803"/>
    </source>
</evidence>
<dbReference type="Proteomes" id="UP000377803">
    <property type="component" value="Chromosome"/>
</dbReference>
<dbReference type="Gene3D" id="3.40.50.2000">
    <property type="entry name" value="Glycogen Phosphorylase B"/>
    <property type="match status" value="2"/>
</dbReference>
<dbReference type="OrthoDB" id="132546at2157"/>
<dbReference type="GeneID" id="42364500"/>
<name>A0A5Q0UEQ3_9ARCH</name>
<dbReference type="EMBL" id="CP040089">
    <property type="protein sequence ID" value="QGA80028.1"/>
    <property type="molecule type" value="Genomic_DNA"/>
</dbReference>
<dbReference type="Pfam" id="PF13439">
    <property type="entry name" value="Glyco_transf_4"/>
    <property type="match status" value="1"/>
</dbReference>
<sequence>MRPLFVTWEYPPYKAGGIAAHCEDLATTLADQGHEPVILTYGDEEETEYRDGVEIHRVPSTDSANNTLSWAMHLGHQIEKKAVQLAKNDNFDLVHAHDWMAVPGATGIQKTLDLPMVFTVHSTQKGRDGIDSQYQETIHNLEWYGTYEAEEVITVGREFSEEVKHNYDVPEGKVNYIPNGVDLEKFDNHTNQLNYNDYALDWEQIVLFVGRMYPQKGPGHLIEAMPKILEQKPEAKFVMCGSGATEHYKGIAKETVGDKVHFPGYVAEEELLSLMKSAEMTVAPSVYEPFGIVPLEAAACQTATIGSYTGGMKDTIVHEYTGLHTYPADPNSIQNQVTRALEDPGWTDWMGDKARERVEDNFRWEQISAWTTGIYSDAVE</sequence>
<dbReference type="InterPro" id="IPR001296">
    <property type="entry name" value="Glyco_trans_1"/>
</dbReference>
<proteinExistence type="predicted"/>
<gene>
    <name evidence="3" type="ORF">LC1Nh_0120</name>
</gene>
<dbReference type="InterPro" id="IPR028098">
    <property type="entry name" value="Glyco_trans_4-like_N"/>
</dbReference>
<keyword evidence="3" id="KW-0808">Transferase</keyword>
<organism evidence="3 4">
    <name type="scientific">Candidatus Nanohalobium constans</name>
    <dbReference type="NCBI Taxonomy" id="2565781"/>
    <lineage>
        <taxon>Archaea</taxon>
        <taxon>Candidatus Nanohalarchaeota</taxon>
        <taxon>Candidatus Nanohalobia</taxon>
        <taxon>Candidatus Nanohalobiales</taxon>
        <taxon>Candidatus Nanohalobiaceae</taxon>
        <taxon>Candidatus Nanohalobium</taxon>
    </lineage>
</organism>
<keyword evidence="4" id="KW-1185">Reference proteome</keyword>
<dbReference type="SUPFAM" id="SSF53756">
    <property type="entry name" value="UDP-Glycosyltransferase/glycogen phosphorylase"/>
    <property type="match status" value="1"/>
</dbReference>
<protein>
    <submittedName>
        <fullName evidence="3">Glycosyl transferase group 1</fullName>
    </submittedName>
</protein>
<evidence type="ECO:0000259" key="1">
    <source>
        <dbReference type="Pfam" id="PF00534"/>
    </source>
</evidence>
<dbReference type="RefSeq" id="WP_153549765.1">
    <property type="nucleotide sequence ID" value="NZ_CP040089.1"/>
</dbReference>
<dbReference type="PANTHER" id="PTHR45947">
    <property type="entry name" value="SULFOQUINOVOSYL TRANSFERASE SQD2"/>
    <property type="match status" value="1"/>
</dbReference>
<dbReference type="InterPro" id="IPR050194">
    <property type="entry name" value="Glycosyltransferase_grp1"/>
</dbReference>
<dbReference type="Pfam" id="PF00534">
    <property type="entry name" value="Glycos_transf_1"/>
    <property type="match status" value="1"/>
</dbReference>
<dbReference type="PANTHER" id="PTHR45947:SF3">
    <property type="entry name" value="SULFOQUINOVOSYL TRANSFERASE SQD2"/>
    <property type="match status" value="1"/>
</dbReference>
<dbReference type="CDD" id="cd03801">
    <property type="entry name" value="GT4_PimA-like"/>
    <property type="match status" value="1"/>
</dbReference>
<feature type="domain" description="Glycosyltransferase subfamily 4-like N-terminal" evidence="2">
    <location>
        <begin position="16"/>
        <end position="185"/>
    </location>
</feature>
<reference evidence="4" key="1">
    <citation type="submission" date="2019-05" db="EMBL/GenBank/DDBJ databases">
        <title>Candidatus Nanohalobium constans, a novel model system to study the DPANN nano-sized archaea: genomic and physiological characterization of a nanoarchaeon co-cultured with its chitinotrophic host.</title>
        <authorList>
            <person name="La Cono V."/>
            <person name="Arcadi E."/>
            <person name="Crisafi F."/>
            <person name="Denaro R."/>
            <person name="La Spada G."/>
            <person name="Messina E."/>
            <person name="Smedile F."/>
            <person name="Toshchakov S.V."/>
            <person name="Shevchenko M.A."/>
            <person name="Golyshin P.N."/>
            <person name="Golyshina O.V."/>
            <person name="Ferrer M."/>
            <person name="Rohde M."/>
            <person name="Mushegian A."/>
            <person name="Sorokin D.Y."/>
            <person name="Giuliano L."/>
            <person name="Yakimov M.M."/>
        </authorList>
    </citation>
    <scope>NUCLEOTIDE SEQUENCE [LARGE SCALE GENOMIC DNA]</scope>
    <source>
        <strain evidence="4">LC1Nh</strain>
    </source>
</reference>
<accession>A0A5Q0UEQ3</accession>
<feature type="domain" description="Glycosyl transferase family 1" evidence="1">
    <location>
        <begin position="203"/>
        <end position="356"/>
    </location>
</feature>
<dbReference type="AlphaFoldDB" id="A0A5Q0UEQ3"/>
<dbReference type="GO" id="GO:0016757">
    <property type="term" value="F:glycosyltransferase activity"/>
    <property type="evidence" value="ECO:0007669"/>
    <property type="project" value="InterPro"/>
</dbReference>
<evidence type="ECO:0000313" key="3">
    <source>
        <dbReference type="EMBL" id="QGA80028.1"/>
    </source>
</evidence>
<dbReference type="KEGG" id="ncon:LC1Nh_0120"/>
<evidence type="ECO:0000259" key="2">
    <source>
        <dbReference type="Pfam" id="PF13439"/>
    </source>
</evidence>